<dbReference type="HAMAP" id="MF_00130">
    <property type="entry name" value="RecU"/>
    <property type="match status" value="1"/>
</dbReference>
<feature type="binding site" evidence="13">
    <location>
        <position position="74"/>
    </location>
    <ligand>
        <name>Mg(2+)</name>
        <dbReference type="ChEBI" id="CHEBI:18420"/>
    </ligand>
</feature>
<keyword evidence="5 13" id="KW-0255">Endonuclease</keyword>
<evidence type="ECO:0000256" key="7">
    <source>
        <dbReference type="ARBA" id="ARBA00022801"/>
    </source>
</evidence>
<feature type="binding site" evidence="13">
    <location>
        <position position="59"/>
    </location>
    <ligand>
        <name>Mg(2+)</name>
        <dbReference type="ChEBI" id="CHEBI:18420"/>
    </ligand>
</feature>
<keyword evidence="9 13" id="KW-0233">DNA recombination</keyword>
<gene>
    <name evidence="13 14" type="primary">recU</name>
    <name evidence="14" type="ORF">WG616_01640</name>
</gene>
<evidence type="ECO:0000256" key="11">
    <source>
        <dbReference type="ARBA" id="ARBA00023447"/>
    </source>
</evidence>
<evidence type="ECO:0000313" key="14">
    <source>
        <dbReference type="EMBL" id="WXL28706.1"/>
    </source>
</evidence>
<keyword evidence="4 13" id="KW-0479">Metal-binding</keyword>
<organism evidence="14 15">
    <name type="scientific">[Mycoplasma] gypis</name>
    <dbReference type="NCBI Taxonomy" id="92404"/>
    <lineage>
        <taxon>Bacteria</taxon>
        <taxon>Bacillati</taxon>
        <taxon>Mycoplasmatota</taxon>
        <taxon>Mycoplasmoidales</taxon>
        <taxon>Metamycoplasmataceae</taxon>
        <taxon>Metamycoplasma</taxon>
    </lineage>
</organism>
<feature type="binding site" evidence="13">
    <location>
        <position position="92"/>
    </location>
    <ligand>
        <name>Mg(2+)</name>
        <dbReference type="ChEBI" id="CHEBI:18420"/>
    </ligand>
</feature>
<dbReference type="Pfam" id="PF03838">
    <property type="entry name" value="RecU"/>
    <property type="match status" value="1"/>
</dbReference>
<feature type="site" description="Transition state stabilizer" evidence="13">
    <location>
        <position position="76"/>
    </location>
</feature>
<feature type="binding site" evidence="13">
    <location>
        <position position="61"/>
    </location>
    <ligand>
        <name>Mg(2+)</name>
        <dbReference type="ChEBI" id="CHEBI:18420"/>
    </ligand>
</feature>
<dbReference type="Gene3D" id="3.40.1350.10">
    <property type="match status" value="1"/>
</dbReference>
<dbReference type="EMBL" id="CP148066">
    <property type="protein sequence ID" value="WXL28706.1"/>
    <property type="molecule type" value="Genomic_DNA"/>
</dbReference>
<comment type="cofactor">
    <cofactor evidence="13">
        <name>Mg(2+)</name>
        <dbReference type="ChEBI" id="CHEBI:18420"/>
    </cofactor>
    <text evidence="13">Binds 1 Mg(2+) ion per subunit.</text>
</comment>
<dbReference type="CDD" id="cd22354">
    <property type="entry name" value="RecU-like"/>
    <property type="match status" value="1"/>
</dbReference>
<keyword evidence="10 13" id="KW-0234">DNA repair</keyword>
<keyword evidence="7 13" id="KW-0378">Hydrolase</keyword>
<reference evidence="14" key="1">
    <citation type="submission" date="2024-03" db="EMBL/GenBank/DDBJ databases">
        <title>Complete genome sequence of Mycoplasma gypis type strain B1/T1.</title>
        <authorList>
            <person name="Spergser J."/>
        </authorList>
    </citation>
    <scope>NUCLEOTIDE SEQUENCE [LARGE SCALE GENOMIC DNA]</scope>
    <source>
        <strain evidence="14">B1/T1</strain>
    </source>
</reference>
<keyword evidence="15" id="KW-1185">Reference proteome</keyword>
<evidence type="ECO:0000313" key="15">
    <source>
        <dbReference type="Proteomes" id="UP001460679"/>
    </source>
</evidence>
<keyword evidence="8 13" id="KW-0460">Magnesium</keyword>
<dbReference type="SUPFAM" id="SSF52980">
    <property type="entry name" value="Restriction endonuclease-like"/>
    <property type="match status" value="1"/>
</dbReference>
<evidence type="ECO:0000256" key="10">
    <source>
        <dbReference type="ARBA" id="ARBA00023204"/>
    </source>
</evidence>
<sequence length="165" mass="19501">MSKNKGMLLESIINQANENYFFLNKALIHKKNLDIKFTKIKNMDNKIFLEKARIVQKSTVDYYGVYQSKFIAFEAKETEDDNLPINNIKPHQIEYLNLINKFGGVGFYVIFFKKYNTFFYVDASNMHEFFKNKKSLSFNESKNIGHELKLIFPGILNYLDFINLH</sequence>
<evidence type="ECO:0000256" key="4">
    <source>
        <dbReference type="ARBA" id="ARBA00022723"/>
    </source>
</evidence>
<evidence type="ECO:0000256" key="2">
    <source>
        <dbReference type="ARBA" id="ARBA00022490"/>
    </source>
</evidence>
<dbReference type="RefSeq" id="WP_205498542.1">
    <property type="nucleotide sequence ID" value="NZ_CP148066.1"/>
</dbReference>
<dbReference type="EC" id="3.1.21.10" evidence="13"/>
<comment type="function">
    <text evidence="13">Endonuclease that resolves Holliday junction intermediates in genetic recombination. Cleaves mobile four-strand junctions by introducing symmetrical nicks in paired strands. Promotes annealing of linear ssDNA with homologous dsDNA. Required for DNA repair, homologous recombination and chromosome segregation.</text>
</comment>
<evidence type="ECO:0000256" key="9">
    <source>
        <dbReference type="ARBA" id="ARBA00023172"/>
    </source>
</evidence>
<comment type="similarity">
    <text evidence="11 13">Belongs to the RecU family.</text>
</comment>
<evidence type="ECO:0000256" key="13">
    <source>
        <dbReference type="HAMAP-Rule" id="MF_00130"/>
    </source>
</evidence>
<keyword evidence="3 13" id="KW-0540">Nuclease</keyword>
<dbReference type="InterPro" id="IPR011856">
    <property type="entry name" value="tRNA_endonuc-like_dom_sf"/>
</dbReference>
<comment type="catalytic activity">
    <reaction evidence="13">
        <text>Endonucleolytic cleavage at a junction such as a reciprocal single-stranded crossover between two homologous DNA duplexes (Holliday junction).</text>
        <dbReference type="EC" id="3.1.21.10"/>
    </reaction>
</comment>
<name>A0ABZ2RRL0_9BACT</name>
<accession>A0ABZ2RRL0</accession>
<dbReference type="NCBIfam" id="NF002581">
    <property type="entry name" value="PRK02234.1-2"/>
    <property type="match status" value="1"/>
</dbReference>
<protein>
    <recommendedName>
        <fullName evidence="12 13">Holliday junction resolvase RecU</fullName>
        <ecNumber evidence="13">3.1.21.10</ecNumber>
    </recommendedName>
    <alternativeName>
        <fullName evidence="13">Recombination protein U homolog</fullName>
    </alternativeName>
</protein>
<evidence type="ECO:0000256" key="1">
    <source>
        <dbReference type="ARBA" id="ARBA00004496"/>
    </source>
</evidence>
<dbReference type="InterPro" id="IPR011335">
    <property type="entry name" value="Restrct_endonuc-II-like"/>
</dbReference>
<keyword evidence="2 13" id="KW-0963">Cytoplasm</keyword>
<proteinExistence type="inferred from homology"/>
<dbReference type="Proteomes" id="UP001460679">
    <property type="component" value="Chromosome"/>
</dbReference>
<evidence type="ECO:0000256" key="8">
    <source>
        <dbReference type="ARBA" id="ARBA00022842"/>
    </source>
</evidence>
<evidence type="ECO:0000256" key="5">
    <source>
        <dbReference type="ARBA" id="ARBA00022759"/>
    </source>
</evidence>
<dbReference type="InterPro" id="IPR004612">
    <property type="entry name" value="Resolv_RecU"/>
</dbReference>
<comment type="subcellular location">
    <subcellularLocation>
        <location evidence="1 13">Cytoplasm</location>
    </subcellularLocation>
</comment>
<keyword evidence="6 13" id="KW-0227">DNA damage</keyword>
<evidence type="ECO:0000256" key="3">
    <source>
        <dbReference type="ARBA" id="ARBA00022722"/>
    </source>
</evidence>
<evidence type="ECO:0000256" key="12">
    <source>
        <dbReference type="ARBA" id="ARBA00029523"/>
    </source>
</evidence>
<evidence type="ECO:0000256" key="6">
    <source>
        <dbReference type="ARBA" id="ARBA00022763"/>
    </source>
</evidence>